<sequence length="152" mass="17713">MQKSAVISLDNLYRYQLSRIWDTTKPYIMFVMLNPSTADADVDDPTIRRVVNFCIAWGYGGVYVTNLYAFRSTDPKRLKDIVDPCGPENIQNIQNLINLVDKVVYAWGNTKKEPEWLKKIVNIPYCIDVSKKNIPKHPLYLRKNLELQIFSR</sequence>
<gene>
    <name evidence="1" type="ORF">HWQ62_00101</name>
</gene>
<evidence type="ECO:0000313" key="2">
    <source>
        <dbReference type="Proteomes" id="UP001162120"/>
    </source>
</evidence>
<dbReference type="EMBL" id="MT663534">
    <property type="protein sequence ID" value="QOI90238.1"/>
    <property type="molecule type" value="Genomic_DNA"/>
</dbReference>
<reference evidence="1" key="1">
    <citation type="submission" date="2020-06" db="EMBL/GenBank/DDBJ databases">
        <title>Lateral gene transfer of anion-conducting channel rhodopsins between green algae and giant viruses.</title>
        <authorList>
            <person name="Rozenberg A."/>
            <person name="Oppermann J."/>
            <person name="Wietek J."/>
            <person name="Fernandez Lahore R.G."/>
            <person name="Sandaa R.-A."/>
            <person name="Bratbak G."/>
            <person name="Hegemann P."/>
            <person name="Beja O."/>
        </authorList>
    </citation>
    <scope>NUCLEOTIDE SEQUENCE</scope>
    <source>
        <strain evidence="1">01B</strain>
    </source>
</reference>
<protein>
    <recommendedName>
        <fullName evidence="3">DUF1643 domain-containing protein</fullName>
    </recommendedName>
</protein>
<name>A0A7M3UNI1_9VIRU</name>
<organism evidence="1 2">
    <name type="scientific">Pyramimonas orientalis virus 01B</name>
    <dbReference type="NCBI Taxonomy" id="3134525"/>
    <lineage>
        <taxon>Viruses</taxon>
        <taxon>Varidnaviria</taxon>
        <taxon>Bamfordvirae</taxon>
        <taxon>Nucleocytoviricota</taxon>
        <taxon>Megaviricetes</taxon>
        <taxon>Imitervirales</taxon>
        <taxon>Allomimiviridae</taxon>
        <taxon>Heliosvirus</taxon>
        <taxon>Heliosvirus raunefjordenense</taxon>
    </lineage>
</organism>
<evidence type="ECO:0008006" key="3">
    <source>
        <dbReference type="Google" id="ProtNLM"/>
    </source>
</evidence>
<accession>A0A7M3UNI1</accession>
<dbReference type="Pfam" id="PF07799">
    <property type="entry name" value="DUF1643"/>
    <property type="match status" value="1"/>
</dbReference>
<dbReference type="Proteomes" id="UP001162120">
    <property type="component" value="Segment"/>
</dbReference>
<dbReference type="InterPro" id="IPR012441">
    <property type="entry name" value="DUF1643"/>
</dbReference>
<evidence type="ECO:0000313" key="1">
    <source>
        <dbReference type="EMBL" id="QOI90238.1"/>
    </source>
</evidence>
<proteinExistence type="predicted"/>
<keyword evidence="2" id="KW-1185">Reference proteome</keyword>